<sequence length="344" mass="37758">MAPSSVIELSPASAVFVANRVTTLGTWVLAGFGDAILMGVVFCQVGTFFRSQRSKAGLGRHHGWFVMIVTLLSMFKTGQIIAIIWVQNVMEFANPDVARTLVATAWWQVSTPLMTGLVGIVVQTFFALRFYLLAKNAFLVVPIASSMLLGFAAICLQMNSILIGDVPGKIMWLLVHLVCAFLTDLMITVGTCYTLRKRNSGGLASTTSLINRLLRLVFESAIPPTVVATIDLVVSQTVGSKHLLWHLLPNYTLGKLYAIGLLYTVNCINEYRDTQALSHERVSSGSRGKMSKHGDMELGSVRPKGDQVYVKTQIVTHVSPSQGSVEEQPRDVKLSEWQPGWDKN</sequence>
<dbReference type="PANTHER" id="PTHR40465:SF1">
    <property type="entry name" value="DUF6534 DOMAIN-CONTAINING PROTEIN"/>
    <property type="match status" value="1"/>
</dbReference>
<keyword evidence="5" id="KW-1185">Reference proteome</keyword>
<evidence type="ECO:0000313" key="4">
    <source>
        <dbReference type="EMBL" id="KAJ7091478.1"/>
    </source>
</evidence>
<dbReference type="EMBL" id="JARJCN010000020">
    <property type="protein sequence ID" value="KAJ7091478.1"/>
    <property type="molecule type" value="Genomic_DNA"/>
</dbReference>
<protein>
    <recommendedName>
        <fullName evidence="3">DUF6534 domain-containing protein</fullName>
    </recommendedName>
</protein>
<feature type="transmembrane region" description="Helical" evidence="2">
    <location>
        <begin position="105"/>
        <end position="126"/>
    </location>
</feature>
<accession>A0AAD6XNK4</accession>
<gene>
    <name evidence="4" type="ORF">B0H15DRAFT_238788</name>
</gene>
<reference evidence="4" key="1">
    <citation type="submission" date="2023-03" db="EMBL/GenBank/DDBJ databases">
        <title>Massive genome expansion in bonnet fungi (Mycena s.s.) driven by repeated elements and novel gene families across ecological guilds.</title>
        <authorList>
            <consortium name="Lawrence Berkeley National Laboratory"/>
            <person name="Harder C.B."/>
            <person name="Miyauchi S."/>
            <person name="Viragh M."/>
            <person name="Kuo A."/>
            <person name="Thoen E."/>
            <person name="Andreopoulos B."/>
            <person name="Lu D."/>
            <person name="Skrede I."/>
            <person name="Drula E."/>
            <person name="Henrissat B."/>
            <person name="Morin E."/>
            <person name="Kohler A."/>
            <person name="Barry K."/>
            <person name="LaButti K."/>
            <person name="Morin E."/>
            <person name="Salamov A."/>
            <person name="Lipzen A."/>
            <person name="Mereny Z."/>
            <person name="Hegedus B."/>
            <person name="Baldrian P."/>
            <person name="Stursova M."/>
            <person name="Weitz H."/>
            <person name="Taylor A."/>
            <person name="Grigoriev I.V."/>
            <person name="Nagy L.G."/>
            <person name="Martin F."/>
            <person name="Kauserud H."/>
        </authorList>
    </citation>
    <scope>NUCLEOTIDE SEQUENCE</scope>
    <source>
        <strain evidence="4">CBHHK173m</strain>
    </source>
</reference>
<feature type="transmembrane region" description="Helical" evidence="2">
    <location>
        <begin position="170"/>
        <end position="195"/>
    </location>
</feature>
<evidence type="ECO:0000313" key="5">
    <source>
        <dbReference type="Proteomes" id="UP001222325"/>
    </source>
</evidence>
<evidence type="ECO:0000256" key="2">
    <source>
        <dbReference type="SAM" id="Phobius"/>
    </source>
</evidence>
<evidence type="ECO:0000256" key="1">
    <source>
        <dbReference type="SAM" id="MobiDB-lite"/>
    </source>
</evidence>
<feature type="transmembrane region" description="Helical" evidence="2">
    <location>
        <begin position="64"/>
        <end position="85"/>
    </location>
</feature>
<feature type="region of interest" description="Disordered" evidence="1">
    <location>
        <begin position="279"/>
        <end position="298"/>
    </location>
</feature>
<feature type="transmembrane region" description="Helical" evidence="2">
    <location>
        <begin position="138"/>
        <end position="164"/>
    </location>
</feature>
<feature type="region of interest" description="Disordered" evidence="1">
    <location>
        <begin position="319"/>
        <end position="344"/>
    </location>
</feature>
<dbReference type="InterPro" id="IPR045339">
    <property type="entry name" value="DUF6534"/>
</dbReference>
<keyword evidence="2" id="KW-0812">Transmembrane</keyword>
<name>A0AAD6XNK4_9AGAR</name>
<keyword evidence="2" id="KW-1133">Transmembrane helix</keyword>
<organism evidence="4 5">
    <name type="scientific">Mycena belliarum</name>
    <dbReference type="NCBI Taxonomy" id="1033014"/>
    <lineage>
        <taxon>Eukaryota</taxon>
        <taxon>Fungi</taxon>
        <taxon>Dikarya</taxon>
        <taxon>Basidiomycota</taxon>
        <taxon>Agaricomycotina</taxon>
        <taxon>Agaricomycetes</taxon>
        <taxon>Agaricomycetidae</taxon>
        <taxon>Agaricales</taxon>
        <taxon>Marasmiineae</taxon>
        <taxon>Mycenaceae</taxon>
        <taxon>Mycena</taxon>
    </lineage>
</organism>
<feature type="domain" description="DUF6534" evidence="3">
    <location>
        <begin position="180"/>
        <end position="266"/>
    </location>
</feature>
<dbReference type="Pfam" id="PF20152">
    <property type="entry name" value="DUF6534"/>
    <property type="match status" value="1"/>
</dbReference>
<proteinExistence type="predicted"/>
<comment type="caution">
    <text evidence="4">The sequence shown here is derived from an EMBL/GenBank/DDBJ whole genome shotgun (WGS) entry which is preliminary data.</text>
</comment>
<dbReference type="Proteomes" id="UP001222325">
    <property type="component" value="Unassembled WGS sequence"/>
</dbReference>
<dbReference type="AlphaFoldDB" id="A0AAD6XNK4"/>
<feature type="transmembrane region" description="Helical" evidence="2">
    <location>
        <begin position="24"/>
        <end position="43"/>
    </location>
</feature>
<dbReference type="PANTHER" id="PTHR40465">
    <property type="entry name" value="CHROMOSOME 1, WHOLE GENOME SHOTGUN SEQUENCE"/>
    <property type="match status" value="1"/>
</dbReference>
<evidence type="ECO:0000259" key="3">
    <source>
        <dbReference type="Pfam" id="PF20152"/>
    </source>
</evidence>
<keyword evidence="2" id="KW-0472">Membrane</keyword>